<evidence type="ECO:0000313" key="2">
    <source>
        <dbReference type="Proteomes" id="UP000800096"/>
    </source>
</evidence>
<keyword evidence="2" id="KW-1185">Reference proteome</keyword>
<sequence length="244" mass="27625">MTQPILTYPVPEVRYARNRCTASHLAGCVISCDLGFIEQSEMWHERRFASIFATRCGWGTCGLVSSREAVFGPSLGAVVAVGVKEPREGDQAKKATVLPAVLAVNQVFRPPCILERKHVPGKQPTGYAVGKCWGCRRSHCATLCVVWSLDTALWLHVHRQSLSHGRWRSTCDRSCQTQLLLCELHIRAPGEVCRDVRLMLQQRRARPFENGRWGHRGDPCDNERREFLAKRATQVILIPFFFKE</sequence>
<dbReference type="EMBL" id="ML979135">
    <property type="protein sequence ID" value="KAF1915926.1"/>
    <property type="molecule type" value="Genomic_DNA"/>
</dbReference>
<dbReference type="Proteomes" id="UP000800096">
    <property type="component" value="Unassembled WGS sequence"/>
</dbReference>
<proteinExistence type="predicted"/>
<accession>A0A6A5QMK8</accession>
<reference evidence="1" key="1">
    <citation type="journal article" date="2020" name="Stud. Mycol.">
        <title>101 Dothideomycetes genomes: a test case for predicting lifestyles and emergence of pathogens.</title>
        <authorList>
            <person name="Haridas S."/>
            <person name="Albert R."/>
            <person name="Binder M."/>
            <person name="Bloem J."/>
            <person name="Labutti K."/>
            <person name="Salamov A."/>
            <person name="Andreopoulos B."/>
            <person name="Baker S."/>
            <person name="Barry K."/>
            <person name="Bills G."/>
            <person name="Bluhm B."/>
            <person name="Cannon C."/>
            <person name="Castanera R."/>
            <person name="Culley D."/>
            <person name="Daum C."/>
            <person name="Ezra D."/>
            <person name="Gonzalez J."/>
            <person name="Henrissat B."/>
            <person name="Kuo A."/>
            <person name="Liang C."/>
            <person name="Lipzen A."/>
            <person name="Lutzoni F."/>
            <person name="Magnuson J."/>
            <person name="Mondo S."/>
            <person name="Nolan M."/>
            <person name="Ohm R."/>
            <person name="Pangilinan J."/>
            <person name="Park H.-J."/>
            <person name="Ramirez L."/>
            <person name="Alfaro M."/>
            <person name="Sun H."/>
            <person name="Tritt A."/>
            <person name="Yoshinaga Y."/>
            <person name="Zwiers L.-H."/>
            <person name="Turgeon B."/>
            <person name="Goodwin S."/>
            <person name="Spatafora J."/>
            <person name="Crous P."/>
            <person name="Grigoriev I."/>
        </authorList>
    </citation>
    <scope>NUCLEOTIDE SEQUENCE</scope>
    <source>
        <strain evidence="1">HMLAC05119</strain>
    </source>
</reference>
<evidence type="ECO:0000313" key="1">
    <source>
        <dbReference type="EMBL" id="KAF1915926.1"/>
    </source>
</evidence>
<organism evidence="1 2">
    <name type="scientific">Ampelomyces quisqualis</name>
    <name type="common">Powdery mildew agent</name>
    <dbReference type="NCBI Taxonomy" id="50730"/>
    <lineage>
        <taxon>Eukaryota</taxon>
        <taxon>Fungi</taxon>
        <taxon>Dikarya</taxon>
        <taxon>Ascomycota</taxon>
        <taxon>Pezizomycotina</taxon>
        <taxon>Dothideomycetes</taxon>
        <taxon>Pleosporomycetidae</taxon>
        <taxon>Pleosporales</taxon>
        <taxon>Pleosporineae</taxon>
        <taxon>Phaeosphaeriaceae</taxon>
        <taxon>Ampelomyces</taxon>
    </lineage>
</organism>
<dbReference type="AlphaFoldDB" id="A0A6A5QMK8"/>
<name>A0A6A5QMK8_AMPQU</name>
<protein>
    <submittedName>
        <fullName evidence="1">Uncharacterized protein</fullName>
    </submittedName>
</protein>
<gene>
    <name evidence="1" type="ORF">BDU57DRAFT_210409</name>
</gene>